<sequence>MTGLGDAQDAFGSQGGDQAGHRAARAQGGDDVPDVRLLGQDLLTRLTVTAGAQGAGSAERHQIRHGVLAAQLGARLLGLSGQLRDRRRWAARPARSPAAGNPPLRLGSASAIPPALAAPGLLPPACRNS</sequence>
<dbReference type="AlphaFoldDB" id="A0A1I1N3V3"/>
<evidence type="ECO:0000313" key="3">
    <source>
        <dbReference type="Proteomes" id="UP000199207"/>
    </source>
</evidence>
<gene>
    <name evidence="2" type="ORF">SAMN05421773_107210</name>
</gene>
<proteinExistence type="predicted"/>
<protein>
    <submittedName>
        <fullName evidence="2">Uncharacterized protein</fullName>
    </submittedName>
</protein>
<dbReference type="RefSeq" id="WP_175541424.1">
    <property type="nucleotide sequence ID" value="NZ_FOLM01000007.1"/>
</dbReference>
<organism evidence="2 3">
    <name type="scientific">Streptomyces aidingensis</name>
    <dbReference type="NCBI Taxonomy" id="910347"/>
    <lineage>
        <taxon>Bacteria</taxon>
        <taxon>Bacillati</taxon>
        <taxon>Actinomycetota</taxon>
        <taxon>Actinomycetes</taxon>
        <taxon>Kitasatosporales</taxon>
        <taxon>Streptomycetaceae</taxon>
        <taxon>Streptomyces</taxon>
    </lineage>
</organism>
<dbReference type="STRING" id="910347.SAMN05421773_107210"/>
<feature type="compositionally biased region" description="Low complexity" evidence="1">
    <location>
        <begin position="91"/>
        <end position="129"/>
    </location>
</feature>
<dbReference type="Proteomes" id="UP000199207">
    <property type="component" value="Unassembled WGS sequence"/>
</dbReference>
<dbReference type="EMBL" id="FOLM01000007">
    <property type="protein sequence ID" value="SFC92299.1"/>
    <property type="molecule type" value="Genomic_DNA"/>
</dbReference>
<accession>A0A1I1N3V3</accession>
<feature type="region of interest" description="Disordered" evidence="1">
    <location>
        <begin position="1"/>
        <end position="33"/>
    </location>
</feature>
<reference evidence="2 3" key="1">
    <citation type="submission" date="2016-10" db="EMBL/GenBank/DDBJ databases">
        <authorList>
            <person name="de Groot N.N."/>
        </authorList>
    </citation>
    <scope>NUCLEOTIDE SEQUENCE [LARGE SCALE GENOMIC DNA]</scope>
    <source>
        <strain evidence="2 3">CGMCC 4.5739</strain>
    </source>
</reference>
<evidence type="ECO:0000313" key="2">
    <source>
        <dbReference type="EMBL" id="SFC92299.1"/>
    </source>
</evidence>
<feature type="region of interest" description="Disordered" evidence="1">
    <location>
        <begin position="87"/>
        <end position="129"/>
    </location>
</feature>
<evidence type="ECO:0000256" key="1">
    <source>
        <dbReference type="SAM" id="MobiDB-lite"/>
    </source>
</evidence>
<keyword evidence="3" id="KW-1185">Reference proteome</keyword>
<name>A0A1I1N3V3_9ACTN</name>